<proteinExistence type="predicted"/>
<organism evidence="1">
    <name type="scientific">Octopus bimaculoides</name>
    <name type="common">California two-spotted octopus</name>
    <dbReference type="NCBI Taxonomy" id="37653"/>
    <lineage>
        <taxon>Eukaryota</taxon>
        <taxon>Metazoa</taxon>
        <taxon>Spiralia</taxon>
        <taxon>Lophotrochozoa</taxon>
        <taxon>Mollusca</taxon>
        <taxon>Cephalopoda</taxon>
        <taxon>Coleoidea</taxon>
        <taxon>Octopodiformes</taxon>
        <taxon>Octopoda</taxon>
        <taxon>Incirrata</taxon>
        <taxon>Octopodidae</taxon>
        <taxon>Octopus</taxon>
    </lineage>
</organism>
<evidence type="ECO:0000313" key="1">
    <source>
        <dbReference type="EMBL" id="KOF86314.1"/>
    </source>
</evidence>
<protein>
    <submittedName>
        <fullName evidence="1">Uncharacterized protein</fullName>
    </submittedName>
</protein>
<accession>A0A0L8HB84</accession>
<name>A0A0L8HB84_OCTBM</name>
<sequence length="136" mass="15686">MSTTRFPTIHPNNPLHSPPLNTKLNAMFHLPHLTKSFHPMISLDPNYSTKPTFKKSYTDFQMKGENSRLPADIRAPKQQYLFEKVNNITSSQLEATINTYWMNISKGRGYMDTIKCSSIIRNSKLPKCINQDQLKN</sequence>
<reference evidence="1" key="1">
    <citation type="submission" date="2015-07" db="EMBL/GenBank/DDBJ databases">
        <title>MeaNS - Measles Nucleotide Surveillance Program.</title>
        <authorList>
            <person name="Tran T."/>
            <person name="Druce J."/>
        </authorList>
    </citation>
    <scope>NUCLEOTIDE SEQUENCE</scope>
    <source>
        <strain evidence="1">UCB-OBI-ISO-001</strain>
        <tissue evidence="1">Gonad</tissue>
    </source>
</reference>
<dbReference type="AlphaFoldDB" id="A0A0L8HB84"/>
<gene>
    <name evidence="1" type="ORF">OCBIM_22018861mg</name>
</gene>
<dbReference type="EMBL" id="KQ418693">
    <property type="protein sequence ID" value="KOF86314.1"/>
    <property type="molecule type" value="Genomic_DNA"/>
</dbReference>